<dbReference type="InterPro" id="IPR002347">
    <property type="entry name" value="SDR_fam"/>
</dbReference>
<comment type="similarity">
    <text evidence="1">Belongs to the short-chain dehydrogenases/reductases (SDR) family.</text>
</comment>
<dbReference type="InterPro" id="IPR036291">
    <property type="entry name" value="NAD(P)-bd_dom_sf"/>
</dbReference>
<keyword evidence="5" id="KW-1185">Reference proteome</keyword>
<dbReference type="PRINTS" id="PR00080">
    <property type="entry name" value="SDRFAMILY"/>
</dbReference>
<dbReference type="Pfam" id="PF13561">
    <property type="entry name" value="adh_short_C2"/>
    <property type="match status" value="1"/>
</dbReference>
<evidence type="ECO:0000259" key="3">
    <source>
        <dbReference type="SMART" id="SM00822"/>
    </source>
</evidence>
<dbReference type="Gene3D" id="3.40.50.720">
    <property type="entry name" value="NAD(P)-binding Rossmann-like Domain"/>
    <property type="match status" value="1"/>
</dbReference>
<protein>
    <submittedName>
        <fullName evidence="4">NAD(P)-dependent dehydrogenase (Short-subunit alcohol dehydrogenase family)</fullName>
    </submittedName>
</protein>
<dbReference type="PRINTS" id="PR00081">
    <property type="entry name" value="GDHRDH"/>
</dbReference>
<reference evidence="4 5" key="1">
    <citation type="submission" date="2023-07" db="EMBL/GenBank/DDBJ databases">
        <title>Genomic Encyclopedia of Type Strains, Phase IV (KMG-IV): sequencing the most valuable type-strain genomes for metagenomic binning, comparative biology and taxonomic classification.</title>
        <authorList>
            <person name="Goeker M."/>
        </authorList>
    </citation>
    <scope>NUCLEOTIDE SEQUENCE [LARGE SCALE GENOMIC DNA]</scope>
    <source>
        <strain evidence="4 5">DSM 5896</strain>
    </source>
</reference>
<evidence type="ECO:0000313" key="4">
    <source>
        <dbReference type="EMBL" id="MDQ0391289.1"/>
    </source>
</evidence>
<dbReference type="Proteomes" id="UP001237448">
    <property type="component" value="Unassembled WGS sequence"/>
</dbReference>
<dbReference type="PROSITE" id="PS00061">
    <property type="entry name" value="ADH_SHORT"/>
    <property type="match status" value="1"/>
</dbReference>
<dbReference type="NCBIfam" id="NF005559">
    <property type="entry name" value="PRK07231.1"/>
    <property type="match status" value="1"/>
</dbReference>
<dbReference type="RefSeq" id="WP_307423352.1">
    <property type="nucleotide sequence ID" value="NZ_JAUSVK010000001.1"/>
</dbReference>
<comment type="caution">
    <text evidence="4">The sequence shown here is derived from an EMBL/GenBank/DDBJ whole genome shotgun (WGS) entry which is preliminary data.</text>
</comment>
<evidence type="ECO:0000256" key="1">
    <source>
        <dbReference type="ARBA" id="ARBA00006484"/>
    </source>
</evidence>
<dbReference type="InterPro" id="IPR057326">
    <property type="entry name" value="KR_dom"/>
</dbReference>
<evidence type="ECO:0000256" key="2">
    <source>
        <dbReference type="ARBA" id="ARBA00023002"/>
    </source>
</evidence>
<dbReference type="PANTHER" id="PTHR43639">
    <property type="entry name" value="OXIDOREDUCTASE, SHORT-CHAIN DEHYDROGENASE/REDUCTASE FAMILY (AFU_ORTHOLOGUE AFUA_5G02870)"/>
    <property type="match status" value="1"/>
</dbReference>
<organism evidence="4 5">
    <name type="scientific">Labrys monachus</name>
    <dbReference type="NCBI Taxonomy" id="217067"/>
    <lineage>
        <taxon>Bacteria</taxon>
        <taxon>Pseudomonadati</taxon>
        <taxon>Pseudomonadota</taxon>
        <taxon>Alphaproteobacteria</taxon>
        <taxon>Hyphomicrobiales</taxon>
        <taxon>Xanthobacteraceae</taxon>
        <taxon>Labrys</taxon>
    </lineage>
</organism>
<name>A0ABU0FAZ0_9HYPH</name>
<dbReference type="PANTHER" id="PTHR43639:SF1">
    <property type="entry name" value="SHORT-CHAIN DEHYDROGENASE_REDUCTASE FAMILY PROTEIN"/>
    <property type="match status" value="1"/>
</dbReference>
<dbReference type="EMBL" id="JAUSVK010000001">
    <property type="protein sequence ID" value="MDQ0391289.1"/>
    <property type="molecule type" value="Genomic_DNA"/>
</dbReference>
<gene>
    <name evidence="4" type="ORF">J3R73_001081</name>
</gene>
<dbReference type="SMART" id="SM00822">
    <property type="entry name" value="PKS_KR"/>
    <property type="match status" value="1"/>
</dbReference>
<accession>A0ABU0FAZ0</accession>
<feature type="domain" description="Ketoreductase" evidence="3">
    <location>
        <begin position="6"/>
        <end position="184"/>
    </location>
</feature>
<dbReference type="SUPFAM" id="SSF51735">
    <property type="entry name" value="NAD(P)-binding Rossmann-fold domains"/>
    <property type="match status" value="1"/>
</dbReference>
<evidence type="ECO:0000313" key="5">
    <source>
        <dbReference type="Proteomes" id="UP001237448"/>
    </source>
</evidence>
<dbReference type="InterPro" id="IPR020904">
    <property type="entry name" value="Sc_DH/Rdtase_CS"/>
</dbReference>
<proteinExistence type="inferred from homology"/>
<keyword evidence="2" id="KW-0560">Oxidoreductase</keyword>
<sequence>MRFDHKIAVITGASKGIGKAVATRLANEGAAVVINYAHSPLAADALVSELSEQGLNATAFRADVSKAAERRALVDHVIQTFGRIDILVSNAGIDHFGKLDQITEEDFSRVFSLNVAGQLFVTQAAVPHMTAGGRVVLTSSISARHSIFHHTLYAASKAAVSAMVLNLAPELGLRGININAVAPGGTETDMAKETGKLYVRPALEGVPIDVLMKAGSALQRMGRPEEIAGAVAFLVSDDASFVTGSTLAVDGGEY</sequence>